<protein>
    <recommendedName>
        <fullName evidence="4">DUF3494 domain-containing protein</fullName>
    </recommendedName>
</protein>
<sequence length="257" mass="26028">MNSCITNRRQSHGARARITRALFAAALVLPASVFALEPVNLGSTASFAIVGAAAITNTPHSVITGNIGLSPAAGANITGFGPTEVQGNIYTVDASYPIANVAVINPAGLTQVKGDLTNAYNDAAGRMPVPTGNYLNPGAGNLGGLRLGPGIYKFTGAAVLSGSNLTLSGSANDVWIFQIGTALTVANYMRVNLTGGARAANVFWQVGSSATLGMGSVMQGTIMANQSISMVSGATLNGRALARVAAITLHANTVTRP</sequence>
<dbReference type="AlphaFoldDB" id="A0A450STF5"/>
<evidence type="ECO:0000313" key="3">
    <source>
        <dbReference type="EMBL" id="VFJ57182.1"/>
    </source>
</evidence>
<dbReference type="EMBL" id="CAADEY010000058">
    <property type="protein sequence ID" value="VFJ57182.1"/>
    <property type="molecule type" value="Genomic_DNA"/>
</dbReference>
<name>A0A450STF5_9GAMM</name>
<reference evidence="3" key="1">
    <citation type="submission" date="2019-02" db="EMBL/GenBank/DDBJ databases">
        <authorList>
            <person name="Gruber-Vodicka R. H."/>
            <person name="Seah K. B. B."/>
        </authorList>
    </citation>
    <scope>NUCLEOTIDE SEQUENCE</scope>
    <source>
        <strain evidence="3">BECK_DK161</strain>
    </source>
</reference>
<gene>
    <name evidence="3" type="ORF">BECKDK2373C_GA0170839_10582</name>
</gene>
<evidence type="ECO:0000256" key="2">
    <source>
        <dbReference type="ARBA" id="ARBA00022729"/>
    </source>
</evidence>
<comment type="similarity">
    <text evidence="1">Belongs to the ice-binding protein family.</text>
</comment>
<proteinExistence type="inferred from homology"/>
<organism evidence="3">
    <name type="scientific">Candidatus Kentrum sp. DK</name>
    <dbReference type="NCBI Taxonomy" id="2126562"/>
    <lineage>
        <taxon>Bacteria</taxon>
        <taxon>Pseudomonadati</taxon>
        <taxon>Pseudomonadota</taxon>
        <taxon>Gammaproteobacteria</taxon>
        <taxon>Candidatus Kentrum</taxon>
    </lineage>
</organism>
<accession>A0A450STF5</accession>
<keyword evidence="2" id="KW-0732">Signal</keyword>
<dbReference type="Pfam" id="PF11999">
    <property type="entry name" value="Ice_binding"/>
    <property type="match status" value="1"/>
</dbReference>
<evidence type="ECO:0008006" key="4">
    <source>
        <dbReference type="Google" id="ProtNLM"/>
    </source>
</evidence>
<dbReference type="InterPro" id="IPR021884">
    <property type="entry name" value="Ice-bd_prot"/>
</dbReference>
<evidence type="ECO:0000256" key="1">
    <source>
        <dbReference type="ARBA" id="ARBA00005445"/>
    </source>
</evidence>